<dbReference type="Gene3D" id="3.40.50.150">
    <property type="entry name" value="Vaccinia Virus protein VP39"/>
    <property type="match status" value="1"/>
</dbReference>
<feature type="domain" description="Methyltransferase type 11" evidence="1">
    <location>
        <begin position="4"/>
        <end position="67"/>
    </location>
</feature>
<dbReference type="Proteomes" id="UP000605259">
    <property type="component" value="Unassembled WGS sequence"/>
</dbReference>
<name>A0A917ERD5_9BACI</name>
<dbReference type="InterPro" id="IPR013216">
    <property type="entry name" value="Methyltransf_11"/>
</dbReference>
<reference evidence="2" key="2">
    <citation type="submission" date="2020-09" db="EMBL/GenBank/DDBJ databases">
        <authorList>
            <person name="Sun Q."/>
            <person name="Zhou Y."/>
        </authorList>
    </citation>
    <scope>NUCLEOTIDE SEQUENCE</scope>
    <source>
        <strain evidence="2">CGMCC 1.12698</strain>
    </source>
</reference>
<dbReference type="EMBL" id="BMFK01000003">
    <property type="protein sequence ID" value="GGE79528.1"/>
    <property type="molecule type" value="Genomic_DNA"/>
</dbReference>
<organism evidence="2 3">
    <name type="scientific">Priestia taiwanensis</name>
    <dbReference type="NCBI Taxonomy" id="1347902"/>
    <lineage>
        <taxon>Bacteria</taxon>
        <taxon>Bacillati</taxon>
        <taxon>Bacillota</taxon>
        <taxon>Bacilli</taxon>
        <taxon>Bacillales</taxon>
        <taxon>Bacillaceae</taxon>
        <taxon>Priestia</taxon>
    </lineage>
</organism>
<dbReference type="SUPFAM" id="SSF53335">
    <property type="entry name" value="S-adenosyl-L-methionine-dependent methyltransferases"/>
    <property type="match status" value="1"/>
</dbReference>
<dbReference type="Pfam" id="PF08241">
    <property type="entry name" value="Methyltransf_11"/>
    <property type="match status" value="1"/>
</dbReference>
<evidence type="ECO:0000313" key="3">
    <source>
        <dbReference type="Proteomes" id="UP000605259"/>
    </source>
</evidence>
<dbReference type="AlphaFoldDB" id="A0A917ERD5"/>
<proteinExistence type="predicted"/>
<reference evidence="2" key="1">
    <citation type="journal article" date="2014" name="Int. J. Syst. Evol. Microbiol.">
        <title>Complete genome sequence of Corynebacterium casei LMG S-19264T (=DSM 44701T), isolated from a smear-ripened cheese.</title>
        <authorList>
            <consortium name="US DOE Joint Genome Institute (JGI-PGF)"/>
            <person name="Walter F."/>
            <person name="Albersmeier A."/>
            <person name="Kalinowski J."/>
            <person name="Ruckert C."/>
        </authorList>
    </citation>
    <scope>NUCLEOTIDE SEQUENCE</scope>
    <source>
        <strain evidence="2">CGMCC 1.12698</strain>
    </source>
</reference>
<dbReference type="GO" id="GO:0008757">
    <property type="term" value="F:S-adenosylmethionine-dependent methyltransferase activity"/>
    <property type="evidence" value="ECO:0007669"/>
    <property type="project" value="InterPro"/>
</dbReference>
<keyword evidence="3" id="KW-1185">Reference proteome</keyword>
<evidence type="ECO:0000313" key="2">
    <source>
        <dbReference type="EMBL" id="GGE79528.1"/>
    </source>
</evidence>
<accession>A0A917ERD5</accession>
<dbReference type="InterPro" id="IPR029063">
    <property type="entry name" value="SAM-dependent_MTases_sf"/>
</dbReference>
<protein>
    <recommendedName>
        <fullName evidence="1">Methyltransferase type 11 domain-containing protein</fullName>
    </recommendedName>
</protein>
<dbReference type="CDD" id="cd02440">
    <property type="entry name" value="AdoMet_MTases"/>
    <property type="match status" value="1"/>
</dbReference>
<comment type="caution">
    <text evidence="2">The sequence shown here is derived from an EMBL/GenBank/DDBJ whole genome shotgun (WGS) entry which is preliminary data.</text>
</comment>
<evidence type="ECO:0000259" key="1">
    <source>
        <dbReference type="Pfam" id="PF08241"/>
    </source>
</evidence>
<sequence>MRQIATSKEELRTVTFIDGDMENFPLPDFPIDTIVSTFVFHHLTDIEKQTAIKKYYDLLELGGKIIFGDTMFLSKDVHHEKITKAYARNHQNLAEDLQREYYPLLPNMERYFRENGFTTRFQQMNEYVWIVEAVKQIKNV</sequence>
<gene>
    <name evidence="2" type="ORF">GCM10007140_31410</name>
</gene>